<evidence type="ECO:0000313" key="1">
    <source>
        <dbReference type="EMBL" id="AXJ01033.1"/>
    </source>
</evidence>
<evidence type="ECO:0000313" key="2">
    <source>
        <dbReference type="Proteomes" id="UP000254808"/>
    </source>
</evidence>
<accession>A0A345UKN1</accession>
<keyword evidence="2" id="KW-1185">Reference proteome</keyword>
<proteinExistence type="predicted"/>
<dbReference type="EMBL" id="CP027806">
    <property type="protein sequence ID" value="AXJ01033.1"/>
    <property type="molecule type" value="Genomic_DNA"/>
</dbReference>
<dbReference type="Proteomes" id="UP000254808">
    <property type="component" value="Chromosome"/>
</dbReference>
<dbReference type="InterPro" id="IPR011250">
    <property type="entry name" value="OMP/PagP_B-barrel"/>
</dbReference>
<protein>
    <recommendedName>
        <fullName evidence="3">Outer membrane protein beta-barrel domain-containing protein</fullName>
    </recommendedName>
</protein>
<dbReference type="KEGG" id="cprv:CYPRO_1783"/>
<gene>
    <name evidence="1" type="ORF">CYPRO_1783</name>
</gene>
<dbReference type="SUPFAM" id="SSF56925">
    <property type="entry name" value="OMPA-like"/>
    <property type="match status" value="1"/>
</dbReference>
<dbReference type="AlphaFoldDB" id="A0A345UKN1"/>
<reference evidence="1 2" key="1">
    <citation type="submission" date="2018-03" db="EMBL/GenBank/DDBJ databases">
        <title>Phenotypic and genomic properties of Cyclonatronum proteinivorum gen. nov., sp. nov., a haloalkaliphilic bacteroidete from soda lakes possessing Na+-translocating rhodopsin.</title>
        <authorList>
            <person name="Toshchakov S.V."/>
            <person name="Korzhenkov A."/>
            <person name="Samarov N.I."/>
            <person name="Kublanov I.V."/>
            <person name="Muntyan M.S."/>
            <person name="Sorokin D.Y."/>
        </authorList>
    </citation>
    <scope>NUCLEOTIDE SEQUENCE [LARGE SCALE GENOMIC DNA]</scope>
    <source>
        <strain evidence="1 2">Omega</strain>
    </source>
</reference>
<dbReference type="Gene3D" id="2.40.160.170">
    <property type="match status" value="1"/>
</dbReference>
<organism evidence="1 2">
    <name type="scientific">Cyclonatronum proteinivorum</name>
    <dbReference type="NCBI Taxonomy" id="1457365"/>
    <lineage>
        <taxon>Bacteria</taxon>
        <taxon>Pseudomonadati</taxon>
        <taxon>Balneolota</taxon>
        <taxon>Balneolia</taxon>
        <taxon>Balneolales</taxon>
        <taxon>Cyclonatronaceae</taxon>
        <taxon>Cyclonatronum</taxon>
    </lineage>
</organism>
<name>A0A345UKN1_9BACT</name>
<evidence type="ECO:0008006" key="3">
    <source>
        <dbReference type="Google" id="ProtNLM"/>
    </source>
</evidence>
<sequence>MAVTLCLSVLSEIHAQSFGTKLNFGTQGIGVEGVLQVSEPINVRVGANFLGASYLYETDTDDDFDIDSSLSLSTFSALADWHAFKSSFRITAGLIYNNNTVKASLLPKQEYTIGGDVYTPEELGNLDAEVTFNPISPYIGLGFGNTFSGSRLGFQVDLGVLYHGEPSVSMTADGLLSPSASQAPQLQENLSWATLYPVFTLSFTYRIN</sequence>